<dbReference type="OMA" id="DEIPHYG"/>
<dbReference type="AlphaFoldDB" id="I3EGX1"/>
<dbReference type="InterPro" id="IPR002554">
    <property type="entry name" value="PP2A_B56"/>
</dbReference>
<sequence>MQRSLEMDLNLRIPPKLTVVLDAETDSGTYLEDWSQIEEALEDVLENADRIDFSASAVSVILQGILSPDPRERKMYFEIASILVERRMLDKSHLINILMEYLMDEIPHYGIELILNLLNQIGDIQSEEIAEVYIPLLTKPLNIKIRKEIMYGITAVYIYTTADIILRILLKHCRQFDSLNSFVAVMIIEGCIKSLQVVSKESCSMVASIFSILLEKELQATTKKVTELFCDCTFIYKISKNSNVVIEGLFNTVYYLSQKYWKKTERVCVCQMLESLFRLNNASFDESLRRYNHKRYTTYLVKSDK</sequence>
<dbReference type="Gene3D" id="1.25.10.10">
    <property type="entry name" value="Leucine-rich Repeat Variant"/>
    <property type="match status" value="1"/>
</dbReference>
<name>I3EGX1_NEMP3</name>
<protein>
    <submittedName>
        <fullName evidence="1">Uncharacterized protein</fullName>
    </submittedName>
</protein>
<dbReference type="InterPro" id="IPR016024">
    <property type="entry name" value="ARM-type_fold"/>
</dbReference>
<dbReference type="SUPFAM" id="SSF48371">
    <property type="entry name" value="ARM repeat"/>
    <property type="match status" value="1"/>
</dbReference>
<keyword evidence="2" id="KW-1185">Reference proteome</keyword>
<dbReference type="EMBL" id="GL870878">
    <property type="protein sequence ID" value="EIJ88468.1"/>
    <property type="molecule type" value="Genomic_DNA"/>
</dbReference>
<dbReference type="InParanoid" id="I3EGX1"/>
<dbReference type="InterPro" id="IPR011989">
    <property type="entry name" value="ARM-like"/>
</dbReference>
<dbReference type="GO" id="GO:0007165">
    <property type="term" value="P:signal transduction"/>
    <property type="evidence" value="ECO:0007669"/>
    <property type="project" value="InterPro"/>
</dbReference>
<dbReference type="Proteomes" id="UP000002872">
    <property type="component" value="Unassembled WGS sequence"/>
</dbReference>
<accession>I3EGX1</accession>
<proteinExistence type="predicted"/>
<organism evidence="1 2">
    <name type="scientific">Nematocida parisii (strain ERTm3)</name>
    <name type="common">Nematode killer fungus</name>
    <dbReference type="NCBI Taxonomy" id="935791"/>
    <lineage>
        <taxon>Eukaryota</taxon>
        <taxon>Fungi</taxon>
        <taxon>Fungi incertae sedis</taxon>
        <taxon>Microsporidia</taxon>
        <taxon>Nematocida</taxon>
    </lineage>
</organism>
<evidence type="ECO:0000313" key="1">
    <source>
        <dbReference type="EMBL" id="EIJ88468.1"/>
    </source>
</evidence>
<dbReference type="GO" id="GO:0000159">
    <property type="term" value="C:protein phosphatase type 2A complex"/>
    <property type="evidence" value="ECO:0007669"/>
    <property type="project" value="InterPro"/>
</dbReference>
<evidence type="ECO:0000313" key="2">
    <source>
        <dbReference type="Proteomes" id="UP000002872"/>
    </source>
</evidence>
<dbReference type="HOGENOM" id="CLU_912446_0_0_1"/>
<dbReference type="OrthoDB" id="2187242at2759"/>
<dbReference type="VEuPathDB" id="MicrosporidiaDB:NEQG_01158"/>
<dbReference type="Pfam" id="PF01603">
    <property type="entry name" value="B56"/>
    <property type="match status" value="1"/>
</dbReference>
<reference evidence="1" key="1">
    <citation type="submission" date="2011-01" db="EMBL/GenBank/DDBJ databases">
        <title>The Genome Sequence of Nematocida parisii strain ERTm3.</title>
        <authorList>
            <consortium name="The Broad Institute Genome Sequencing Platform"/>
            <consortium name="The Broad Institute Genome Sequencing Center for Infectious Disease"/>
            <person name="Cuomo C."/>
            <person name="Troemel E."/>
            <person name="Young S.K."/>
            <person name="Zeng Q."/>
            <person name="Gargeya S."/>
            <person name="Fitzgerald M."/>
            <person name="Haas B."/>
            <person name="Abouelleil A."/>
            <person name="Alvarado L."/>
            <person name="Arachchi H.M."/>
            <person name="Berlin A."/>
            <person name="Chapman S.B."/>
            <person name="Gearin G."/>
            <person name="Goldberg J."/>
            <person name="Griggs A."/>
            <person name="Gujja S."/>
            <person name="Hansen M."/>
            <person name="Heiman D."/>
            <person name="Howarth C."/>
            <person name="Larimer J."/>
            <person name="Lui A."/>
            <person name="MacDonald P.J.P."/>
            <person name="McCowen C."/>
            <person name="Montmayeur A."/>
            <person name="Murphy C."/>
            <person name="Neiman D."/>
            <person name="Pearson M."/>
            <person name="Priest M."/>
            <person name="Roberts A."/>
            <person name="Saif S."/>
            <person name="Shea T."/>
            <person name="Sisk P."/>
            <person name="Stolte C."/>
            <person name="Sykes S."/>
            <person name="Wortman J."/>
            <person name="Nusbaum C."/>
            <person name="Birren B."/>
        </authorList>
    </citation>
    <scope>NUCLEOTIDE SEQUENCE</scope>
    <source>
        <strain evidence="1">ERTm3</strain>
    </source>
</reference>
<dbReference type="GO" id="GO:0019888">
    <property type="term" value="F:protein phosphatase regulator activity"/>
    <property type="evidence" value="ECO:0007669"/>
    <property type="project" value="InterPro"/>
</dbReference>
<gene>
    <name evidence="1" type="ORF">NEQG_01158</name>
</gene>